<dbReference type="Proteomes" id="UP001497444">
    <property type="component" value="Chromosome 1"/>
</dbReference>
<evidence type="ECO:0000256" key="1">
    <source>
        <dbReference type="SAM" id="MobiDB-lite"/>
    </source>
</evidence>
<keyword evidence="2" id="KW-1133">Transmembrane helix</keyword>
<dbReference type="EMBL" id="OZ020096">
    <property type="protein sequence ID" value="CAK9254861.1"/>
    <property type="molecule type" value="Genomic_DNA"/>
</dbReference>
<evidence type="ECO:0000256" key="2">
    <source>
        <dbReference type="SAM" id="Phobius"/>
    </source>
</evidence>
<feature type="region of interest" description="Disordered" evidence="1">
    <location>
        <begin position="73"/>
        <end position="95"/>
    </location>
</feature>
<sequence>MGRAFSFVVAIVQPPTLAGSQTSLVAAAAPSAALSIADVIWVMKLFFLVAITVVPCVTYGVSLWRSIASHSSNSGNPMAASSAGTESPGNEGGGISAGVGDIEQLPLEGILINIPLLGTSSTNDGSTNSTVLASSMDFIAANDQMACFALSV</sequence>
<accession>A0ABP0VLV4</accession>
<keyword evidence="2" id="KW-0472">Membrane</keyword>
<gene>
    <name evidence="3" type="ORF">CSSPJE1EN1_LOCUS339</name>
</gene>
<feature type="transmembrane region" description="Helical" evidence="2">
    <location>
        <begin position="45"/>
        <end position="64"/>
    </location>
</feature>
<name>A0ABP0VLV4_9BRYO</name>
<evidence type="ECO:0000313" key="3">
    <source>
        <dbReference type="EMBL" id="CAK9254861.1"/>
    </source>
</evidence>
<proteinExistence type="predicted"/>
<keyword evidence="2" id="KW-0812">Transmembrane</keyword>
<reference evidence="3 4" key="1">
    <citation type="submission" date="2024-02" db="EMBL/GenBank/DDBJ databases">
        <authorList>
            <consortium name="ELIXIR-Norway"/>
            <consortium name="Elixir Norway"/>
        </authorList>
    </citation>
    <scope>NUCLEOTIDE SEQUENCE [LARGE SCALE GENOMIC DNA]</scope>
</reference>
<protein>
    <submittedName>
        <fullName evidence="3">Uncharacterized protein</fullName>
    </submittedName>
</protein>
<organism evidence="3 4">
    <name type="scientific">Sphagnum jensenii</name>
    <dbReference type="NCBI Taxonomy" id="128206"/>
    <lineage>
        <taxon>Eukaryota</taxon>
        <taxon>Viridiplantae</taxon>
        <taxon>Streptophyta</taxon>
        <taxon>Embryophyta</taxon>
        <taxon>Bryophyta</taxon>
        <taxon>Sphagnophytina</taxon>
        <taxon>Sphagnopsida</taxon>
        <taxon>Sphagnales</taxon>
        <taxon>Sphagnaceae</taxon>
        <taxon>Sphagnum</taxon>
    </lineage>
</organism>
<keyword evidence="4" id="KW-1185">Reference proteome</keyword>
<evidence type="ECO:0000313" key="4">
    <source>
        <dbReference type="Proteomes" id="UP001497444"/>
    </source>
</evidence>